<dbReference type="AlphaFoldDB" id="A0A5E7SEZ7"/>
<protein>
    <submittedName>
        <fullName evidence="1">Uncharacterized protein</fullName>
    </submittedName>
</protein>
<reference evidence="1 2" key="1">
    <citation type="submission" date="2019-09" db="EMBL/GenBank/DDBJ databases">
        <authorList>
            <person name="Chandra G."/>
            <person name="Truman W A."/>
        </authorList>
    </citation>
    <scope>NUCLEOTIDE SEQUENCE [LARGE SCALE GENOMIC DNA]</scope>
    <source>
        <strain evidence="1">PS922</strain>
    </source>
</reference>
<name>A0A5E7SEZ7_PSEFL</name>
<organism evidence="1 2">
    <name type="scientific">Pseudomonas fluorescens</name>
    <dbReference type="NCBI Taxonomy" id="294"/>
    <lineage>
        <taxon>Bacteria</taxon>
        <taxon>Pseudomonadati</taxon>
        <taxon>Pseudomonadota</taxon>
        <taxon>Gammaproteobacteria</taxon>
        <taxon>Pseudomonadales</taxon>
        <taxon>Pseudomonadaceae</taxon>
        <taxon>Pseudomonas</taxon>
    </lineage>
</organism>
<sequence>MGRFRLLQNINDGTTPLDRNEMKEMLLHSIKSDEATCALSVSSKYNADRGLPLQTARLRTTRSREVAYGELPEYWRMVEYRHPKGVSLNATMIGEKAAGDLDCRIVLATLAG</sequence>
<accession>A0A5E7SEZ7</accession>
<evidence type="ECO:0000313" key="1">
    <source>
        <dbReference type="EMBL" id="VVP85312.1"/>
    </source>
</evidence>
<dbReference type="EMBL" id="CABVJB010000003">
    <property type="protein sequence ID" value="VVP85312.1"/>
    <property type="molecule type" value="Genomic_DNA"/>
</dbReference>
<dbReference type="Proteomes" id="UP000325565">
    <property type="component" value="Unassembled WGS sequence"/>
</dbReference>
<proteinExistence type="predicted"/>
<gene>
    <name evidence="1" type="ORF">PS922_02213</name>
</gene>
<evidence type="ECO:0000313" key="2">
    <source>
        <dbReference type="Proteomes" id="UP000325565"/>
    </source>
</evidence>